<organism evidence="2 3">
    <name type="scientific">Streptomyces lonarensis</name>
    <dbReference type="NCBI Taxonomy" id="700599"/>
    <lineage>
        <taxon>Bacteria</taxon>
        <taxon>Bacillati</taxon>
        <taxon>Actinomycetota</taxon>
        <taxon>Actinomycetes</taxon>
        <taxon>Kitasatosporales</taxon>
        <taxon>Streptomycetaceae</taxon>
        <taxon>Streptomyces</taxon>
    </lineage>
</organism>
<keyword evidence="1" id="KW-0732">Signal</keyword>
<evidence type="ECO:0000256" key="1">
    <source>
        <dbReference type="SAM" id="SignalP"/>
    </source>
</evidence>
<protein>
    <recommendedName>
        <fullName evidence="4">Lipoprotein</fullName>
    </recommendedName>
</protein>
<feature type="signal peptide" evidence="1">
    <location>
        <begin position="1"/>
        <end position="21"/>
    </location>
</feature>
<name>A0A7X6CXE0_9ACTN</name>
<comment type="caution">
    <text evidence="2">The sequence shown here is derived from an EMBL/GenBank/DDBJ whole genome shotgun (WGS) entry which is preliminary data.</text>
</comment>
<feature type="chain" id="PRO_5038359988" description="Lipoprotein" evidence="1">
    <location>
        <begin position="22"/>
        <end position="136"/>
    </location>
</feature>
<accession>A0A7X6CXE0</accession>
<evidence type="ECO:0000313" key="2">
    <source>
        <dbReference type="EMBL" id="NJQ04278.1"/>
    </source>
</evidence>
<gene>
    <name evidence="2" type="ORF">HCN56_01470</name>
</gene>
<dbReference type="EMBL" id="JAAVJD010000004">
    <property type="protein sequence ID" value="NJQ04278.1"/>
    <property type="molecule type" value="Genomic_DNA"/>
</dbReference>
<dbReference type="RefSeq" id="WP_167967577.1">
    <property type="nucleotide sequence ID" value="NZ_BHZG01000648.1"/>
</dbReference>
<dbReference type="Proteomes" id="UP000578686">
    <property type="component" value="Unassembled WGS sequence"/>
</dbReference>
<dbReference type="PROSITE" id="PS51257">
    <property type="entry name" value="PROKAR_LIPOPROTEIN"/>
    <property type="match status" value="1"/>
</dbReference>
<dbReference type="AlphaFoldDB" id="A0A7X6CXE0"/>
<keyword evidence="3" id="KW-1185">Reference proteome</keyword>
<sequence>MTRTRAAIAATTLLAALALTACGGDTEPEPAEAGDSLTAQQLADELGEVTTLTDPRDNTGFCNTADHGDRACEQMITSEELSVYQLPSEDVATQYADTQGERSTQIGAFVLAWNDDGVDDETRAAVEERARELISE</sequence>
<evidence type="ECO:0008006" key="4">
    <source>
        <dbReference type="Google" id="ProtNLM"/>
    </source>
</evidence>
<reference evidence="2 3" key="1">
    <citation type="submission" date="2020-03" db="EMBL/GenBank/DDBJ databases">
        <title>Draft genome of Streptomyces sp. ventii, isolated from the Axial Seamount in the Pacific Ocean, and resequencing of the two type strains Streptomyces lonarensis strain NCL 716 and Streptomyces bohaiensis strain 11A07.</title>
        <authorList>
            <person name="Loughran R.M."/>
            <person name="Pfannmuller K.M."/>
            <person name="Wasson B.J."/>
            <person name="Deadmond M.C."/>
            <person name="Paddock B.E."/>
            <person name="Koyack M.J."/>
            <person name="Gallegos D.A."/>
            <person name="Mitchell E.A."/>
            <person name="Ushijima B."/>
            <person name="Saw J.H."/>
            <person name="Mcphail K.L."/>
            <person name="Videau P."/>
        </authorList>
    </citation>
    <scope>NUCLEOTIDE SEQUENCE [LARGE SCALE GENOMIC DNA]</scope>
    <source>
        <strain evidence="2 3">NCL716</strain>
    </source>
</reference>
<proteinExistence type="predicted"/>
<evidence type="ECO:0000313" key="3">
    <source>
        <dbReference type="Proteomes" id="UP000578686"/>
    </source>
</evidence>